<name>A0A1M7ZIU7_9BACT</name>
<dbReference type="RefSeq" id="WP_073573270.1">
    <property type="nucleotide sequence ID" value="NZ_FRXN01000006.1"/>
</dbReference>
<protein>
    <submittedName>
        <fullName evidence="1">Uncharacterized protein</fullName>
    </submittedName>
</protein>
<organism evidence="1 2">
    <name type="scientific">Algoriphagus zhangzhouensis</name>
    <dbReference type="NCBI Taxonomy" id="1073327"/>
    <lineage>
        <taxon>Bacteria</taxon>
        <taxon>Pseudomonadati</taxon>
        <taxon>Bacteroidota</taxon>
        <taxon>Cytophagia</taxon>
        <taxon>Cytophagales</taxon>
        <taxon>Cyclobacteriaceae</taxon>
        <taxon>Algoriphagus</taxon>
    </lineage>
</organism>
<reference evidence="2" key="1">
    <citation type="submission" date="2016-12" db="EMBL/GenBank/DDBJ databases">
        <authorList>
            <person name="Varghese N."/>
            <person name="Submissions S."/>
        </authorList>
    </citation>
    <scope>NUCLEOTIDE SEQUENCE [LARGE SCALE GENOMIC DNA]</scope>
    <source>
        <strain evidence="2">DSM 25035</strain>
    </source>
</reference>
<proteinExistence type="predicted"/>
<accession>A0A1M7ZIU7</accession>
<dbReference type="STRING" id="1073327.SAMN04488108_3665"/>
<sequence length="393" mass="45001">MTKYKGTVIIGGFIGLLPAGGVVWDYIQYVLGFQSMGYNVFYIEDTKVYPVFGDTWDDSSTTIQRLHEIMKSFGLENRYIYLDELTQQIFGKSRKEYLEICKSADIFINISCANVMREEYLRIPIRILLDTDPMFTQIQINSDQTFSPEEGKLAELAKWHTHHFTFGENIFHDDCLIPKGDYSWKITRQPICLDYWNNKKAPAPKLVFTTLMNWKAGKKFQYGNQSWGQKDLTFPIIQNLPELESGISFKIAIGQTINDENEDSFEKLLKYGWEIVSTLEASGDHKKYQNFIYSSSAEISVAKETYVKAKTGWFSCRSACYLAAGRPVVAQDTGWSKNYPTGLGLFSFSDKNEALEAIRKISGDWDNHSKNAREIASSYFDHKKVLGNLIDSL</sequence>
<dbReference type="AlphaFoldDB" id="A0A1M7ZIU7"/>
<keyword evidence="2" id="KW-1185">Reference proteome</keyword>
<dbReference type="Proteomes" id="UP000184609">
    <property type="component" value="Unassembled WGS sequence"/>
</dbReference>
<gene>
    <name evidence="1" type="ORF">SAMN04488108_3665</name>
</gene>
<evidence type="ECO:0000313" key="2">
    <source>
        <dbReference type="Proteomes" id="UP000184609"/>
    </source>
</evidence>
<evidence type="ECO:0000313" key="1">
    <source>
        <dbReference type="EMBL" id="SHO64803.1"/>
    </source>
</evidence>
<dbReference type="OrthoDB" id="513439at2"/>
<dbReference type="EMBL" id="FRXN01000006">
    <property type="protein sequence ID" value="SHO64803.1"/>
    <property type="molecule type" value="Genomic_DNA"/>
</dbReference>